<dbReference type="Pfam" id="PF13671">
    <property type="entry name" value="AAA_33"/>
    <property type="match status" value="1"/>
</dbReference>
<dbReference type="Gene3D" id="3.40.50.300">
    <property type="entry name" value="P-loop containing nucleotide triphosphate hydrolases"/>
    <property type="match status" value="1"/>
</dbReference>
<dbReference type="GO" id="GO:0005524">
    <property type="term" value="F:ATP binding"/>
    <property type="evidence" value="ECO:0007669"/>
    <property type="project" value="UniProtKB-KW"/>
</dbReference>
<evidence type="ECO:0000313" key="1">
    <source>
        <dbReference type="EMBL" id="TPE45828.1"/>
    </source>
</evidence>
<dbReference type="OrthoDB" id="8564590at2"/>
<dbReference type="EMBL" id="VFRQ01000001">
    <property type="protein sequence ID" value="TPE45828.1"/>
    <property type="molecule type" value="Genomic_DNA"/>
</dbReference>
<dbReference type="RefSeq" id="WP_140618181.1">
    <property type="nucleotide sequence ID" value="NZ_VFRQ01000001.1"/>
</dbReference>
<keyword evidence="2" id="KW-1185">Reference proteome</keyword>
<keyword evidence="1" id="KW-0547">Nucleotide-binding</keyword>
<gene>
    <name evidence="1" type="ORF">FJM65_00320</name>
</gene>
<dbReference type="Proteomes" id="UP000316727">
    <property type="component" value="Unassembled WGS sequence"/>
</dbReference>
<dbReference type="PANTHER" id="PTHR12083:SF9">
    <property type="entry name" value="BIFUNCTIONAL POLYNUCLEOTIDE PHOSPHATASE_KINASE"/>
    <property type="match status" value="1"/>
</dbReference>
<dbReference type="GO" id="GO:0003690">
    <property type="term" value="F:double-stranded DNA binding"/>
    <property type="evidence" value="ECO:0007669"/>
    <property type="project" value="TreeGrafter"/>
</dbReference>
<reference evidence="1 2" key="1">
    <citation type="submission" date="2019-06" db="EMBL/GenBank/DDBJ databases">
        <title>A novel bacterium of genus Pontibacter, isolated from marine sediment.</title>
        <authorList>
            <person name="Huang H."/>
            <person name="Mo K."/>
            <person name="Hu Y."/>
        </authorList>
    </citation>
    <scope>NUCLEOTIDE SEQUENCE [LARGE SCALE GENOMIC DNA]</scope>
    <source>
        <strain evidence="1 2">HB172049</strain>
    </source>
</reference>
<keyword evidence="1" id="KW-0067">ATP-binding</keyword>
<dbReference type="GO" id="GO:0046404">
    <property type="term" value="F:ATP-dependent polydeoxyribonucleotide 5'-hydroxyl-kinase activity"/>
    <property type="evidence" value="ECO:0007669"/>
    <property type="project" value="TreeGrafter"/>
</dbReference>
<dbReference type="SUPFAM" id="SSF52540">
    <property type="entry name" value="P-loop containing nucleoside triphosphate hydrolases"/>
    <property type="match status" value="1"/>
</dbReference>
<dbReference type="AlphaFoldDB" id="A0A501W8Z5"/>
<evidence type="ECO:0000313" key="2">
    <source>
        <dbReference type="Proteomes" id="UP000316727"/>
    </source>
</evidence>
<dbReference type="GO" id="GO:0006281">
    <property type="term" value="P:DNA repair"/>
    <property type="evidence" value="ECO:0007669"/>
    <property type="project" value="TreeGrafter"/>
</dbReference>
<proteinExistence type="predicted"/>
<dbReference type="GO" id="GO:0046403">
    <property type="term" value="F:polynucleotide 3'-phosphatase activity"/>
    <property type="evidence" value="ECO:0007669"/>
    <property type="project" value="TreeGrafter"/>
</dbReference>
<dbReference type="PANTHER" id="PTHR12083">
    <property type="entry name" value="BIFUNCTIONAL POLYNUCLEOTIDE PHOSPHATASE/KINASE"/>
    <property type="match status" value="1"/>
</dbReference>
<protein>
    <submittedName>
        <fullName evidence="1">ATP-binding protein</fullName>
    </submittedName>
</protein>
<name>A0A501W8Z5_9BACT</name>
<sequence length="147" mass="17209">MQAIIFCGIQASGKSTFYKERFFNSHVRISLDQLRTRHRERLFLDTCLKSQMRFVVDNTNPTRAERAKYIRMAKAAKYEVIGYFFESGSGDAVRRNSQRSGRFLVPVKGIYGTHKRLEKPTLSEGFDKLYVVQLMPWGEYEVWQVPE</sequence>
<organism evidence="1 2">
    <name type="scientific">Pontibacter mangrovi</name>
    <dbReference type="NCBI Taxonomy" id="2589816"/>
    <lineage>
        <taxon>Bacteria</taxon>
        <taxon>Pseudomonadati</taxon>
        <taxon>Bacteroidota</taxon>
        <taxon>Cytophagia</taxon>
        <taxon>Cytophagales</taxon>
        <taxon>Hymenobacteraceae</taxon>
        <taxon>Pontibacter</taxon>
    </lineage>
</organism>
<accession>A0A501W8Z5</accession>
<dbReference type="InterPro" id="IPR027417">
    <property type="entry name" value="P-loop_NTPase"/>
</dbReference>
<comment type="caution">
    <text evidence="1">The sequence shown here is derived from an EMBL/GenBank/DDBJ whole genome shotgun (WGS) entry which is preliminary data.</text>
</comment>